<dbReference type="PATRIC" id="fig|1255043.3.peg.1274"/>
<dbReference type="OrthoDB" id="9792554at2"/>
<dbReference type="InterPro" id="IPR012312">
    <property type="entry name" value="Hemerythrin-like"/>
</dbReference>
<evidence type="ECO:0000259" key="1">
    <source>
        <dbReference type="Pfam" id="PF01814"/>
    </source>
</evidence>
<organism evidence="2 3">
    <name type="scientific">Thioalkalivibrio nitratireducens (strain DSM 14787 / UNIQEM 213 / ALEN2)</name>
    <dbReference type="NCBI Taxonomy" id="1255043"/>
    <lineage>
        <taxon>Bacteria</taxon>
        <taxon>Pseudomonadati</taxon>
        <taxon>Pseudomonadota</taxon>
        <taxon>Gammaproteobacteria</taxon>
        <taxon>Chromatiales</taxon>
        <taxon>Ectothiorhodospiraceae</taxon>
        <taxon>Thioalkalivibrio</taxon>
    </lineage>
</organism>
<dbReference type="Proteomes" id="UP000010809">
    <property type="component" value="Chromosome"/>
</dbReference>
<dbReference type="GO" id="GO:0005886">
    <property type="term" value="C:plasma membrane"/>
    <property type="evidence" value="ECO:0007669"/>
    <property type="project" value="TreeGrafter"/>
</dbReference>
<reference evidence="2" key="1">
    <citation type="submission" date="2015-12" db="EMBL/GenBank/DDBJ databases">
        <authorList>
            <person name="Tikhonova T.V."/>
            <person name="Pavlov A.R."/>
            <person name="Beletsky A.V."/>
            <person name="Mardanov A.V."/>
            <person name="Sorokin D.Y."/>
            <person name="Ravin N.V."/>
            <person name="Popov V.O."/>
        </authorList>
    </citation>
    <scope>NUCLEOTIDE SEQUENCE</scope>
    <source>
        <strain evidence="2">DSM 14787</strain>
    </source>
</reference>
<dbReference type="RefSeq" id="WP_015258071.1">
    <property type="nucleotide sequence ID" value="NC_019902.2"/>
</dbReference>
<dbReference type="PANTHER" id="PTHR39966">
    <property type="entry name" value="BLL2471 PROTEIN-RELATED"/>
    <property type="match status" value="1"/>
</dbReference>
<dbReference type="HOGENOM" id="CLU_127112_0_0_6"/>
<evidence type="ECO:0000313" key="3">
    <source>
        <dbReference type="Proteomes" id="UP000010809"/>
    </source>
</evidence>
<dbReference type="eggNOG" id="COG3945">
    <property type="taxonomic scope" value="Bacteria"/>
</dbReference>
<protein>
    <submittedName>
        <fullName evidence="2">Nitric oxide-dependent regulator DnrN or NorA</fullName>
    </submittedName>
</protein>
<evidence type="ECO:0000313" key="2">
    <source>
        <dbReference type="EMBL" id="AGA32934.1"/>
    </source>
</evidence>
<dbReference type="Gene3D" id="1.20.120.520">
    <property type="entry name" value="nmb1532 protein domain like"/>
    <property type="match status" value="1"/>
</dbReference>
<accession>L0DTL7</accession>
<dbReference type="Pfam" id="PF01814">
    <property type="entry name" value="Hemerythrin"/>
    <property type="match status" value="1"/>
</dbReference>
<dbReference type="PANTHER" id="PTHR39966:SF3">
    <property type="entry name" value="DUF438 DOMAIN-CONTAINING PROTEIN"/>
    <property type="match status" value="1"/>
</dbReference>
<proteinExistence type="predicted"/>
<gene>
    <name evidence="2" type="ordered locus">TVNIR_1261</name>
</gene>
<feature type="domain" description="Hemerythrin-like" evidence="1">
    <location>
        <begin position="6"/>
        <end position="126"/>
    </location>
</feature>
<dbReference type="STRING" id="1255043.TVNIR_1261"/>
<name>L0DTL7_THIND</name>
<dbReference type="AlphaFoldDB" id="L0DTL7"/>
<keyword evidence="3" id="KW-1185">Reference proteome</keyword>
<dbReference type="EMBL" id="CP003989">
    <property type="protein sequence ID" value="AGA32934.1"/>
    <property type="molecule type" value="Genomic_DNA"/>
</dbReference>
<dbReference type="KEGG" id="tni:TVNIR_1261"/>
<sequence>MIGIQAFLTDDHRSCDRAYTEMESALATGNRDGARSACDRFIADMKRHFQREEAVLFPRFETVTGMRDGPTRAMKMEHDQMRGLMDELAQAVANGDHRSGLGTAETLLMMIQQHNLKEEQVLYPMAGRALDNESAELIERMTGMGT</sequence>